<gene>
    <name evidence="1" type="ORF">UU32_C0040G0001</name>
</gene>
<keyword evidence="1" id="KW-0808">Transferase</keyword>
<feature type="non-terminal residue" evidence="1">
    <location>
        <position position="1"/>
    </location>
</feature>
<name>A0A0G0U7X0_9BACT</name>
<protein>
    <submittedName>
        <fullName evidence="1">Galactose-1-phosphate uridylyltransferase</fullName>
    </submittedName>
</protein>
<accession>A0A0G0U7X0</accession>
<sequence length="49" mass="5629">FYIHHGKDWYLRIIPRLIHRAGFELGTGISVNIIDPADAADILKEEKPK</sequence>
<proteinExistence type="predicted"/>
<dbReference type="Gene3D" id="3.30.428.10">
    <property type="entry name" value="HIT-like"/>
    <property type="match status" value="1"/>
</dbReference>
<reference evidence="1 2" key="1">
    <citation type="journal article" date="2015" name="Nature">
        <title>rRNA introns, odd ribosomes, and small enigmatic genomes across a large radiation of phyla.</title>
        <authorList>
            <person name="Brown C.T."/>
            <person name="Hug L.A."/>
            <person name="Thomas B.C."/>
            <person name="Sharon I."/>
            <person name="Castelle C.J."/>
            <person name="Singh A."/>
            <person name="Wilkins M.J."/>
            <person name="Williams K.H."/>
            <person name="Banfield J.F."/>
        </authorList>
    </citation>
    <scope>NUCLEOTIDE SEQUENCE [LARGE SCALE GENOMIC DNA]</scope>
</reference>
<dbReference type="AlphaFoldDB" id="A0A0G0U7X0"/>
<evidence type="ECO:0000313" key="1">
    <source>
        <dbReference type="EMBL" id="KKR85098.1"/>
    </source>
</evidence>
<organism evidence="1 2">
    <name type="scientific">Candidatus Woesebacteria bacterium GW2011_GWB1_41_10</name>
    <dbReference type="NCBI Taxonomy" id="1618577"/>
    <lineage>
        <taxon>Bacteria</taxon>
        <taxon>Candidatus Woeseibacteriota</taxon>
    </lineage>
</organism>
<dbReference type="Proteomes" id="UP000033858">
    <property type="component" value="Unassembled WGS sequence"/>
</dbReference>
<dbReference type="InterPro" id="IPR036265">
    <property type="entry name" value="HIT-like_sf"/>
</dbReference>
<evidence type="ECO:0000313" key="2">
    <source>
        <dbReference type="Proteomes" id="UP000033858"/>
    </source>
</evidence>
<keyword evidence="1" id="KW-0548">Nucleotidyltransferase</keyword>
<dbReference type="GO" id="GO:0016779">
    <property type="term" value="F:nucleotidyltransferase activity"/>
    <property type="evidence" value="ECO:0007669"/>
    <property type="project" value="UniProtKB-KW"/>
</dbReference>
<comment type="caution">
    <text evidence="1">The sequence shown here is derived from an EMBL/GenBank/DDBJ whole genome shotgun (WGS) entry which is preliminary data.</text>
</comment>
<dbReference type="EMBL" id="LCAE01000040">
    <property type="protein sequence ID" value="KKR85098.1"/>
    <property type="molecule type" value="Genomic_DNA"/>
</dbReference>